<reference evidence="13 14" key="1">
    <citation type="submission" date="2019-12" db="EMBL/GenBank/DDBJ databases">
        <title>Neisseriaceae gen. nov. sp. Genome sequencing and assembly.</title>
        <authorList>
            <person name="Liu Z."/>
            <person name="Li A."/>
        </authorList>
    </citation>
    <scope>NUCLEOTIDE SEQUENCE [LARGE SCALE GENOMIC DNA]</scope>
    <source>
        <strain evidence="13 14">B2N2-7</strain>
    </source>
</reference>
<keyword evidence="14" id="KW-1185">Reference proteome</keyword>
<proteinExistence type="inferred from homology"/>
<keyword evidence="9" id="KW-0564">Palmitate</keyword>
<evidence type="ECO:0000256" key="7">
    <source>
        <dbReference type="ARBA" id="ARBA00022927"/>
    </source>
</evidence>
<keyword evidence="6" id="KW-0732">Signal</keyword>
<evidence type="ECO:0000256" key="10">
    <source>
        <dbReference type="ARBA" id="ARBA00023186"/>
    </source>
</evidence>
<gene>
    <name evidence="13" type="ORF">GQF02_12235</name>
</gene>
<evidence type="ECO:0000256" key="5">
    <source>
        <dbReference type="ARBA" id="ARBA00022448"/>
    </source>
</evidence>
<organism evidence="13 14">
    <name type="scientific">Craterilacuibacter sinensis</name>
    <dbReference type="NCBI Taxonomy" id="2686017"/>
    <lineage>
        <taxon>Bacteria</taxon>
        <taxon>Pseudomonadati</taxon>
        <taxon>Pseudomonadota</taxon>
        <taxon>Betaproteobacteria</taxon>
        <taxon>Neisseriales</taxon>
        <taxon>Neisseriaceae</taxon>
        <taxon>Craterilacuibacter</taxon>
    </lineage>
</organism>
<keyword evidence="8" id="KW-0472">Membrane</keyword>
<evidence type="ECO:0000256" key="6">
    <source>
        <dbReference type="ARBA" id="ARBA00022729"/>
    </source>
</evidence>
<dbReference type="GO" id="GO:0009279">
    <property type="term" value="C:cell outer membrane"/>
    <property type="evidence" value="ECO:0007669"/>
    <property type="project" value="UniProtKB-SubCell"/>
</dbReference>
<evidence type="ECO:0000256" key="8">
    <source>
        <dbReference type="ARBA" id="ARBA00023136"/>
    </source>
</evidence>
<keyword evidence="11" id="KW-0998">Cell outer membrane</keyword>
<dbReference type="EMBL" id="WSSB01000011">
    <property type="protein sequence ID" value="MXR37742.1"/>
    <property type="molecule type" value="Genomic_DNA"/>
</dbReference>
<evidence type="ECO:0000256" key="1">
    <source>
        <dbReference type="ARBA" id="ARBA00004459"/>
    </source>
</evidence>
<evidence type="ECO:0000313" key="13">
    <source>
        <dbReference type="EMBL" id="MXR37742.1"/>
    </source>
</evidence>
<comment type="caution">
    <text evidence="13">The sequence shown here is derived from an EMBL/GenBank/DDBJ whole genome shotgun (WGS) entry which is preliminary data.</text>
</comment>
<dbReference type="SUPFAM" id="SSF89392">
    <property type="entry name" value="Prokaryotic lipoproteins and lipoprotein localization factors"/>
    <property type="match status" value="1"/>
</dbReference>
<evidence type="ECO:0000256" key="2">
    <source>
        <dbReference type="ARBA" id="ARBA00009696"/>
    </source>
</evidence>
<dbReference type="AlphaFoldDB" id="A0A845BMX9"/>
<dbReference type="GO" id="GO:0015031">
    <property type="term" value="P:protein transport"/>
    <property type="evidence" value="ECO:0007669"/>
    <property type="project" value="UniProtKB-KW"/>
</dbReference>
<keyword evidence="12 13" id="KW-0449">Lipoprotein</keyword>
<evidence type="ECO:0000313" key="14">
    <source>
        <dbReference type="Proteomes" id="UP000467214"/>
    </source>
</evidence>
<keyword evidence="7" id="KW-0653">Protein transport</keyword>
<dbReference type="InterPro" id="IPR029046">
    <property type="entry name" value="LolA/LolB/LppX"/>
</dbReference>
<dbReference type="Proteomes" id="UP000467214">
    <property type="component" value="Unassembled WGS sequence"/>
</dbReference>
<dbReference type="InterPro" id="IPR004565">
    <property type="entry name" value="OM_lipoprot_LolB"/>
</dbReference>
<evidence type="ECO:0000256" key="11">
    <source>
        <dbReference type="ARBA" id="ARBA00023237"/>
    </source>
</evidence>
<evidence type="ECO:0000256" key="3">
    <source>
        <dbReference type="ARBA" id="ARBA00011245"/>
    </source>
</evidence>
<comment type="subunit">
    <text evidence="3">Monomer.</text>
</comment>
<evidence type="ECO:0000256" key="12">
    <source>
        <dbReference type="ARBA" id="ARBA00023288"/>
    </source>
</evidence>
<sequence>MLALLLAGCASRELPFHAPQEAVPVDAPFNLSGRLSVQAGGKGQLARFDWTHAPARDELSVNTPLGTTVARVTRDAAGVLLLADGKSWHAADVETLTEQVLGWPLPLANLAWWVRGRAAPGVPHEFLADGALVQQGWTIRFVSDEPGAAYPQRIDLVRDDISLRVVASEWRTPSIHLPAILP</sequence>
<comment type="similarity">
    <text evidence="2">Belongs to the LolB family.</text>
</comment>
<keyword evidence="5" id="KW-0813">Transport</keyword>
<protein>
    <recommendedName>
        <fullName evidence="4">Outer-membrane lipoprotein LolB</fullName>
    </recommendedName>
</protein>
<keyword evidence="10" id="KW-0143">Chaperone</keyword>
<evidence type="ECO:0000256" key="9">
    <source>
        <dbReference type="ARBA" id="ARBA00023139"/>
    </source>
</evidence>
<name>A0A845BMX9_9NEIS</name>
<accession>A0A845BMX9</accession>
<dbReference type="Pfam" id="PF03550">
    <property type="entry name" value="LolB"/>
    <property type="match status" value="1"/>
</dbReference>
<evidence type="ECO:0000256" key="4">
    <source>
        <dbReference type="ARBA" id="ARBA00016202"/>
    </source>
</evidence>
<comment type="subcellular location">
    <subcellularLocation>
        <location evidence="1">Cell outer membrane</location>
        <topology evidence="1">Lipid-anchor</topology>
    </subcellularLocation>
</comment>
<dbReference type="CDD" id="cd16326">
    <property type="entry name" value="LolB"/>
    <property type="match status" value="1"/>
</dbReference>
<dbReference type="Gene3D" id="2.50.20.10">
    <property type="entry name" value="Lipoprotein localisation LolA/LolB/LppX"/>
    <property type="match status" value="1"/>
</dbReference>